<dbReference type="PANTHER" id="PTHR43214">
    <property type="entry name" value="TWO-COMPONENT RESPONSE REGULATOR"/>
    <property type="match status" value="1"/>
</dbReference>
<dbReference type="InterPro" id="IPR011990">
    <property type="entry name" value="TPR-like_helical_dom_sf"/>
</dbReference>
<dbReference type="InterPro" id="IPR000792">
    <property type="entry name" value="Tscrpt_reg_LuxR_C"/>
</dbReference>
<sequence length="882" mass="97750">MKNGTLRVDLIRENLLDRIRQAKDAQLILIQAPAGYGKSTLLRQLAEDAEEHGAKVAWITPVSQDADVSRFMRLFSDACARIADKTTAASLKNAGHDVAGWFATIEGSATFLFDEYDQIQDPQVDAQLRQIIAALPESKRIVIATRTTPNIASSKLKLMGKAVVLGSVDLKFDLGEAYQFMTERTHLGLEEVQRLYSRVDGWPAALQFLNLSLESGGHTAVRAMRSGMNQEVLDYLAEEVFSLQESCVQDLLLKICLPDRLCDSLVNTLTGQQDGLNTLNDLSRSGLFLDPVDGDRHWFRFHSVFGDFLRGRLARSNSNEQLAKMHVEIANWFAGQGMREMAVKHYLAAGDQTMAIDCLEQVVGKLIREERLGLVISFAEQIDSQMLQGSVKLVEAASIAYGFQREFSKAHNLIDWREKNLPDDDNAARAEMEILRAFVLAAEDRVMEMGEVARDAEKWLSDEQSFSKGVAYNAHAFWLGAQSQFQEAYDLLLRAQPLHEKSGSFFGKSYADSIHASLKLAEGNLAEATADLTRALEGIESDAPPGALAGGVVAAHLGDALYESDRLREAEDVIQAYLPLIEQQCIVDPYCLGMVNLGRMAVLKGKQEYAHEIYERLITSGHKYGLTRLVNCGRAELAREATLNGDFDTAERRLRALGSEARMSLDGQLCFVSSELEVQRITYARFLVHSKQQGEARAILQAEIRTATLKKRIRRLIRLKTLLAISLDMDEQHAHSSRVMMEALQLAAPGGLRRIFLDEGPAVSKVLNRLSAENFAHSPEWVDDPIAGYVKDLVARAGGSGGKANGFDSDSDGELALGESLTPREVDILKFLASGHSNNDLADRLAVSRNTVKFHLRNVYAKLSVNNRMQAVQAARHYKLID</sequence>
<gene>
    <name evidence="3" type="ORF">ACFOKA_14695</name>
</gene>
<feature type="domain" description="HTH luxR-type" evidence="2">
    <location>
        <begin position="814"/>
        <end position="879"/>
    </location>
</feature>
<dbReference type="Pfam" id="PF00196">
    <property type="entry name" value="GerE"/>
    <property type="match status" value="1"/>
</dbReference>
<dbReference type="InterPro" id="IPR041617">
    <property type="entry name" value="TPR_MalT"/>
</dbReference>
<dbReference type="InterPro" id="IPR036388">
    <property type="entry name" value="WH-like_DNA-bd_sf"/>
</dbReference>
<evidence type="ECO:0000256" key="1">
    <source>
        <dbReference type="ARBA" id="ARBA00023125"/>
    </source>
</evidence>
<name>A0ABV7D953_9PROT</name>
<dbReference type="EMBL" id="JBHRSL010000010">
    <property type="protein sequence ID" value="MFC3053160.1"/>
    <property type="molecule type" value="Genomic_DNA"/>
</dbReference>
<dbReference type="InterPro" id="IPR027417">
    <property type="entry name" value="P-loop_NTPase"/>
</dbReference>
<dbReference type="Proteomes" id="UP001595444">
    <property type="component" value="Unassembled WGS sequence"/>
</dbReference>
<dbReference type="Pfam" id="PF17874">
    <property type="entry name" value="TPR_MalT"/>
    <property type="match status" value="1"/>
</dbReference>
<dbReference type="SUPFAM" id="SSF46894">
    <property type="entry name" value="C-terminal effector domain of the bipartite response regulators"/>
    <property type="match status" value="1"/>
</dbReference>
<dbReference type="InterPro" id="IPR057574">
    <property type="entry name" value="nSTAND_NTPase5_dom"/>
</dbReference>
<protein>
    <submittedName>
        <fullName evidence="3">LuxR C-terminal-related transcriptional regulator</fullName>
    </submittedName>
</protein>
<organism evidence="3 4">
    <name type="scientific">Kordiimonas pumila</name>
    <dbReference type="NCBI Taxonomy" id="2161677"/>
    <lineage>
        <taxon>Bacteria</taxon>
        <taxon>Pseudomonadati</taxon>
        <taxon>Pseudomonadota</taxon>
        <taxon>Alphaproteobacteria</taxon>
        <taxon>Kordiimonadales</taxon>
        <taxon>Kordiimonadaceae</taxon>
        <taxon>Kordiimonas</taxon>
    </lineage>
</organism>
<dbReference type="PRINTS" id="PR00038">
    <property type="entry name" value="HTHLUXR"/>
</dbReference>
<keyword evidence="4" id="KW-1185">Reference proteome</keyword>
<evidence type="ECO:0000259" key="2">
    <source>
        <dbReference type="PROSITE" id="PS50043"/>
    </source>
</evidence>
<dbReference type="SMART" id="SM00421">
    <property type="entry name" value="HTH_LUXR"/>
    <property type="match status" value="1"/>
</dbReference>
<dbReference type="Gene3D" id="3.40.50.300">
    <property type="entry name" value="P-loop containing nucleotide triphosphate hydrolases"/>
    <property type="match status" value="1"/>
</dbReference>
<dbReference type="PROSITE" id="PS50043">
    <property type="entry name" value="HTH_LUXR_2"/>
    <property type="match status" value="1"/>
</dbReference>
<dbReference type="InterPro" id="IPR039420">
    <property type="entry name" value="WalR-like"/>
</dbReference>
<dbReference type="Pfam" id="PF25199">
    <property type="entry name" value="nSTAND_NTPase5"/>
    <property type="match status" value="1"/>
</dbReference>
<dbReference type="Gene3D" id="1.10.10.10">
    <property type="entry name" value="Winged helix-like DNA-binding domain superfamily/Winged helix DNA-binding domain"/>
    <property type="match status" value="1"/>
</dbReference>
<evidence type="ECO:0000313" key="4">
    <source>
        <dbReference type="Proteomes" id="UP001595444"/>
    </source>
</evidence>
<keyword evidence="1" id="KW-0238">DNA-binding</keyword>
<dbReference type="RefSeq" id="WP_194213014.1">
    <property type="nucleotide sequence ID" value="NZ_CP061205.1"/>
</dbReference>
<accession>A0ABV7D953</accession>
<comment type="caution">
    <text evidence="3">The sequence shown here is derived from an EMBL/GenBank/DDBJ whole genome shotgun (WGS) entry which is preliminary data.</text>
</comment>
<dbReference type="CDD" id="cd06170">
    <property type="entry name" value="LuxR_C_like"/>
    <property type="match status" value="1"/>
</dbReference>
<dbReference type="Gene3D" id="1.25.40.10">
    <property type="entry name" value="Tetratricopeptide repeat domain"/>
    <property type="match status" value="1"/>
</dbReference>
<reference evidence="4" key="1">
    <citation type="journal article" date="2019" name="Int. J. Syst. Evol. Microbiol.">
        <title>The Global Catalogue of Microorganisms (GCM) 10K type strain sequencing project: providing services to taxonomists for standard genome sequencing and annotation.</title>
        <authorList>
            <consortium name="The Broad Institute Genomics Platform"/>
            <consortium name="The Broad Institute Genome Sequencing Center for Infectious Disease"/>
            <person name="Wu L."/>
            <person name="Ma J."/>
        </authorList>
    </citation>
    <scope>NUCLEOTIDE SEQUENCE [LARGE SCALE GENOMIC DNA]</scope>
    <source>
        <strain evidence="4">KCTC 62164</strain>
    </source>
</reference>
<dbReference type="InterPro" id="IPR059106">
    <property type="entry name" value="WHD_MalT"/>
</dbReference>
<dbReference type="InterPro" id="IPR016032">
    <property type="entry name" value="Sig_transdc_resp-reg_C-effctor"/>
</dbReference>
<proteinExistence type="predicted"/>
<dbReference type="SUPFAM" id="SSF48452">
    <property type="entry name" value="TPR-like"/>
    <property type="match status" value="1"/>
</dbReference>
<evidence type="ECO:0000313" key="3">
    <source>
        <dbReference type="EMBL" id="MFC3053160.1"/>
    </source>
</evidence>
<dbReference type="Pfam" id="PF25873">
    <property type="entry name" value="WHD_MalT"/>
    <property type="match status" value="1"/>
</dbReference>
<dbReference type="SUPFAM" id="SSF52540">
    <property type="entry name" value="P-loop containing nucleoside triphosphate hydrolases"/>
    <property type="match status" value="1"/>
</dbReference>